<dbReference type="VEuPathDB" id="CryptoDB:Cvel_14312"/>
<accession>A0A0G4EZ78</accession>
<reference evidence="1" key="1">
    <citation type="submission" date="2014-11" db="EMBL/GenBank/DDBJ databases">
        <authorList>
            <person name="Otto D Thomas"/>
            <person name="Naeem Raeece"/>
        </authorList>
    </citation>
    <scope>NUCLEOTIDE SEQUENCE</scope>
</reference>
<sequence length="98" mass="10899">MGGLAEQEGKGIAYVDLKDAFFGKNPAWRQAKDPHGAFIRMVAADEICLQPCFRRKQEAAKASDHQAKMSDAVPQLEDLMTAVDQLFLLFSASFVFMM</sequence>
<protein>
    <submittedName>
        <fullName evidence="1">Uncharacterized protein</fullName>
    </submittedName>
</protein>
<dbReference type="AlphaFoldDB" id="A0A0G4EZ78"/>
<evidence type="ECO:0000313" key="1">
    <source>
        <dbReference type="EMBL" id="CEM04500.1"/>
    </source>
</evidence>
<organism evidence="1">
    <name type="scientific">Chromera velia CCMP2878</name>
    <dbReference type="NCBI Taxonomy" id="1169474"/>
    <lineage>
        <taxon>Eukaryota</taxon>
        <taxon>Sar</taxon>
        <taxon>Alveolata</taxon>
        <taxon>Colpodellida</taxon>
        <taxon>Chromeraceae</taxon>
        <taxon>Chromera</taxon>
    </lineage>
</organism>
<dbReference type="EMBL" id="CDMZ01000014">
    <property type="protein sequence ID" value="CEM04500.1"/>
    <property type="molecule type" value="Genomic_DNA"/>
</dbReference>
<name>A0A0G4EZ78_9ALVE</name>
<gene>
    <name evidence="1" type="ORF">Cvel_14312</name>
</gene>
<proteinExistence type="predicted"/>